<dbReference type="Proteomes" id="UP000027120">
    <property type="component" value="Unassembled WGS sequence"/>
</dbReference>
<proteinExistence type="predicted"/>
<keyword evidence="2" id="KW-1185">Reference proteome</keyword>
<reference evidence="1 2" key="1">
    <citation type="submission" date="2014-04" db="EMBL/GenBank/DDBJ databases">
        <authorList>
            <consortium name="International Citrus Genome Consortium"/>
            <person name="Gmitter F."/>
            <person name="Chen C."/>
            <person name="Farmerie W."/>
            <person name="Harkins T."/>
            <person name="Desany B."/>
            <person name="Mohiuddin M."/>
            <person name="Kodira C."/>
            <person name="Borodovsky M."/>
            <person name="Lomsadze A."/>
            <person name="Burns P."/>
            <person name="Jenkins J."/>
            <person name="Prochnik S."/>
            <person name="Shu S."/>
            <person name="Chapman J."/>
            <person name="Pitluck S."/>
            <person name="Schmutz J."/>
            <person name="Rokhsar D."/>
        </authorList>
    </citation>
    <scope>NUCLEOTIDE SEQUENCE</scope>
</reference>
<dbReference type="InterPro" id="IPR029063">
    <property type="entry name" value="SAM-dependent_MTases_sf"/>
</dbReference>
<dbReference type="AlphaFoldDB" id="A0A067EKB6"/>
<evidence type="ECO:0000313" key="1">
    <source>
        <dbReference type="EMBL" id="KDO51642.1"/>
    </source>
</evidence>
<dbReference type="PANTHER" id="PTHR44575">
    <property type="entry name" value="OS01G0589200 PROTEIN"/>
    <property type="match status" value="1"/>
</dbReference>
<feature type="non-terminal residue" evidence="1">
    <location>
        <position position="51"/>
    </location>
</feature>
<dbReference type="STRING" id="2711.A0A067EKB6"/>
<evidence type="ECO:0008006" key="3">
    <source>
        <dbReference type="Google" id="ProtNLM"/>
    </source>
</evidence>
<organism evidence="1 2">
    <name type="scientific">Citrus sinensis</name>
    <name type="common">Sweet orange</name>
    <name type="synonym">Citrus aurantium var. sinensis</name>
    <dbReference type="NCBI Taxonomy" id="2711"/>
    <lineage>
        <taxon>Eukaryota</taxon>
        <taxon>Viridiplantae</taxon>
        <taxon>Streptophyta</taxon>
        <taxon>Embryophyta</taxon>
        <taxon>Tracheophyta</taxon>
        <taxon>Spermatophyta</taxon>
        <taxon>Magnoliopsida</taxon>
        <taxon>eudicotyledons</taxon>
        <taxon>Gunneridae</taxon>
        <taxon>Pentapetalae</taxon>
        <taxon>rosids</taxon>
        <taxon>malvids</taxon>
        <taxon>Sapindales</taxon>
        <taxon>Rutaceae</taxon>
        <taxon>Aurantioideae</taxon>
        <taxon>Citrus</taxon>
    </lineage>
</organism>
<sequence>MARLFNKQAKLYLDARPTYPREWYSMLASLTTHHLLAWDAGMGNGQAALGV</sequence>
<evidence type="ECO:0000313" key="2">
    <source>
        <dbReference type="Proteomes" id="UP000027120"/>
    </source>
</evidence>
<gene>
    <name evidence="1" type="ORF">CISIN_1g0477202mg</name>
</gene>
<dbReference type="PANTHER" id="PTHR44575:SF2">
    <property type="entry name" value="OS01G0589200 PROTEIN"/>
    <property type="match status" value="1"/>
</dbReference>
<accession>A0A067EKB6</accession>
<name>A0A067EKB6_CITSI</name>
<dbReference type="Gene3D" id="3.40.50.150">
    <property type="entry name" value="Vaccinia Virus protein VP39"/>
    <property type="match status" value="1"/>
</dbReference>
<protein>
    <recommendedName>
        <fullName evidence="3">Methyltransferase</fullName>
    </recommendedName>
</protein>
<dbReference type="EMBL" id="KK785051">
    <property type="protein sequence ID" value="KDO51642.1"/>
    <property type="molecule type" value="Genomic_DNA"/>
</dbReference>